<dbReference type="Gene3D" id="1.20.1720.10">
    <property type="entry name" value="Multidrug resistance protein D"/>
    <property type="match status" value="1"/>
</dbReference>
<keyword evidence="4 8" id="KW-0812">Transmembrane</keyword>
<dbReference type="RefSeq" id="WP_318596678.1">
    <property type="nucleotide sequence ID" value="NZ_JAWSTH010000016.1"/>
</dbReference>
<feature type="transmembrane region" description="Helical" evidence="8">
    <location>
        <begin position="392"/>
        <end position="411"/>
    </location>
</feature>
<dbReference type="PRINTS" id="PR01036">
    <property type="entry name" value="TCRTETB"/>
</dbReference>
<feature type="transmembrane region" description="Helical" evidence="8">
    <location>
        <begin position="244"/>
        <end position="264"/>
    </location>
</feature>
<name>A0ABU4HM85_9ACTN</name>
<evidence type="ECO:0000256" key="3">
    <source>
        <dbReference type="ARBA" id="ARBA00022475"/>
    </source>
</evidence>
<accession>A0ABU4HM85</accession>
<proteinExistence type="predicted"/>
<feature type="transmembrane region" description="Helical" evidence="8">
    <location>
        <begin position="119"/>
        <end position="140"/>
    </location>
</feature>
<evidence type="ECO:0000313" key="11">
    <source>
        <dbReference type="Proteomes" id="UP001284601"/>
    </source>
</evidence>
<dbReference type="PANTHER" id="PTHR42718">
    <property type="entry name" value="MAJOR FACILITATOR SUPERFAMILY MULTIDRUG TRANSPORTER MFSC"/>
    <property type="match status" value="1"/>
</dbReference>
<gene>
    <name evidence="10" type="ORF">R7226_08670</name>
</gene>
<feature type="transmembrane region" description="Helical" evidence="8">
    <location>
        <begin position="62"/>
        <end position="82"/>
    </location>
</feature>
<dbReference type="Gene3D" id="1.20.1250.20">
    <property type="entry name" value="MFS general substrate transporter like domains"/>
    <property type="match status" value="1"/>
</dbReference>
<feature type="region of interest" description="Disordered" evidence="7">
    <location>
        <begin position="1"/>
        <end position="20"/>
    </location>
</feature>
<protein>
    <submittedName>
        <fullName evidence="10">MFS transporter</fullName>
    </submittedName>
</protein>
<dbReference type="PANTHER" id="PTHR42718:SF39">
    <property type="entry name" value="ACTINORHODIN TRANSPORTER-RELATED"/>
    <property type="match status" value="1"/>
</dbReference>
<dbReference type="NCBIfam" id="TIGR00711">
    <property type="entry name" value="efflux_EmrB"/>
    <property type="match status" value="1"/>
</dbReference>
<dbReference type="Pfam" id="PF07690">
    <property type="entry name" value="MFS_1"/>
    <property type="match status" value="2"/>
</dbReference>
<evidence type="ECO:0000256" key="6">
    <source>
        <dbReference type="ARBA" id="ARBA00023136"/>
    </source>
</evidence>
<keyword evidence="2" id="KW-0813">Transport</keyword>
<feature type="transmembrane region" description="Helical" evidence="8">
    <location>
        <begin position="458"/>
        <end position="478"/>
    </location>
</feature>
<feature type="transmembrane region" description="Helical" evidence="8">
    <location>
        <begin position="26"/>
        <end position="50"/>
    </location>
</feature>
<keyword evidence="3" id="KW-1003">Cell membrane</keyword>
<feature type="transmembrane region" description="Helical" evidence="8">
    <location>
        <begin position="292"/>
        <end position="315"/>
    </location>
</feature>
<feature type="transmembrane region" description="Helical" evidence="8">
    <location>
        <begin position="94"/>
        <end position="113"/>
    </location>
</feature>
<dbReference type="PROSITE" id="PS50850">
    <property type="entry name" value="MFS"/>
    <property type="match status" value="1"/>
</dbReference>
<dbReference type="CDD" id="cd17321">
    <property type="entry name" value="MFS_MMR_MDR_like"/>
    <property type="match status" value="1"/>
</dbReference>
<feature type="transmembrane region" description="Helical" evidence="8">
    <location>
        <begin position="186"/>
        <end position="207"/>
    </location>
</feature>
<keyword evidence="5 8" id="KW-1133">Transmembrane helix</keyword>
<dbReference type="SUPFAM" id="SSF103473">
    <property type="entry name" value="MFS general substrate transporter"/>
    <property type="match status" value="1"/>
</dbReference>
<evidence type="ECO:0000313" key="10">
    <source>
        <dbReference type="EMBL" id="MDW5594407.1"/>
    </source>
</evidence>
<reference evidence="11" key="1">
    <citation type="submission" date="2023-07" db="EMBL/GenBank/DDBJ databases">
        <title>Conexibacter stalactiti sp. nov., isolated from stalactites in a lava cave and emended description of the genus Conexibacter.</title>
        <authorList>
            <person name="Lee S.D."/>
        </authorList>
    </citation>
    <scope>NUCLEOTIDE SEQUENCE [LARGE SCALE GENOMIC DNA]</scope>
    <source>
        <strain evidence="11">KCTC 39840</strain>
    </source>
</reference>
<dbReference type="Proteomes" id="UP001284601">
    <property type="component" value="Unassembled WGS sequence"/>
</dbReference>
<dbReference type="InterPro" id="IPR036259">
    <property type="entry name" value="MFS_trans_sf"/>
</dbReference>
<dbReference type="InterPro" id="IPR004638">
    <property type="entry name" value="EmrB-like"/>
</dbReference>
<evidence type="ECO:0000256" key="2">
    <source>
        <dbReference type="ARBA" id="ARBA00022448"/>
    </source>
</evidence>
<comment type="caution">
    <text evidence="10">The sequence shown here is derived from an EMBL/GenBank/DDBJ whole genome shotgun (WGS) entry which is preliminary data.</text>
</comment>
<evidence type="ECO:0000256" key="4">
    <source>
        <dbReference type="ARBA" id="ARBA00022692"/>
    </source>
</evidence>
<feature type="transmembrane region" description="Helical" evidence="8">
    <location>
        <begin position="321"/>
        <end position="347"/>
    </location>
</feature>
<feature type="transmembrane region" description="Helical" evidence="8">
    <location>
        <begin position="152"/>
        <end position="174"/>
    </location>
</feature>
<dbReference type="InterPro" id="IPR011701">
    <property type="entry name" value="MFS"/>
</dbReference>
<evidence type="ECO:0000256" key="8">
    <source>
        <dbReference type="SAM" id="Phobius"/>
    </source>
</evidence>
<feature type="transmembrane region" description="Helical" evidence="8">
    <location>
        <begin position="354"/>
        <end position="372"/>
    </location>
</feature>
<evidence type="ECO:0000256" key="5">
    <source>
        <dbReference type="ARBA" id="ARBA00022989"/>
    </source>
</evidence>
<organism evidence="10 11">
    <name type="scientific">Conexibacter stalactiti</name>
    <dbReference type="NCBI Taxonomy" id="1940611"/>
    <lineage>
        <taxon>Bacteria</taxon>
        <taxon>Bacillati</taxon>
        <taxon>Actinomycetota</taxon>
        <taxon>Thermoleophilia</taxon>
        <taxon>Solirubrobacterales</taxon>
        <taxon>Conexibacteraceae</taxon>
        <taxon>Conexibacter</taxon>
    </lineage>
</organism>
<feature type="compositionally biased region" description="Low complexity" evidence="7">
    <location>
        <begin position="1"/>
        <end position="12"/>
    </location>
</feature>
<keyword evidence="11" id="KW-1185">Reference proteome</keyword>
<evidence type="ECO:0000256" key="1">
    <source>
        <dbReference type="ARBA" id="ARBA00004651"/>
    </source>
</evidence>
<dbReference type="InterPro" id="IPR020846">
    <property type="entry name" value="MFS_dom"/>
</dbReference>
<comment type="subcellular location">
    <subcellularLocation>
        <location evidence="1">Cell membrane</location>
        <topology evidence="1">Multi-pass membrane protein</topology>
    </subcellularLocation>
</comment>
<feature type="domain" description="Major facilitator superfamily (MFS) profile" evidence="9">
    <location>
        <begin position="28"/>
        <end position="482"/>
    </location>
</feature>
<feature type="transmembrane region" description="Helical" evidence="8">
    <location>
        <begin position="423"/>
        <end position="446"/>
    </location>
</feature>
<sequence length="486" mass="49910">MTSTETAPTAAPAAPPGPAAGHPKRWLILFVVLAVECMDLLDGTIVNVAAPSISAELHASSAALQWIVGGYALALAVGLVLGGRLGDLYGRRRLFIVGIVGFTACSLLCGIAPSTGVLVAFRLLQGAAAALMIPQGFGIIRSAFSTEELPKAFGLFGPVIGLSAVLGPIVGGALVDADLFGTGWRLIFLVNLPLGIVAVAGAVALLPESRTPGVSRLDGVGAVLVAAAVGLLIYPLIQGRELDWPAWTFAMMAASGVLFVVFGLHERARERAGRDPLVTTSIFAKRAYTSGAFVLLLFFAAMMGLMLVLTLYLQLGLHFSAIHAGLTLVPQSLGMAVGAGVGGALLVPRFGRHVLHLGLLLMAVGMVALLAVVNHNGLEVTSMQLAGPQLLAGFGIGLVVAPLFSLILAAVGDEEVGSASGALNAIQQLGAAVGIAVIGTVFFTVLGDDGFTDAFERVVIWVLALIAAAALLALLLPIQPREEEVH</sequence>
<feature type="transmembrane region" description="Helical" evidence="8">
    <location>
        <begin position="219"/>
        <end position="238"/>
    </location>
</feature>
<keyword evidence="6 8" id="KW-0472">Membrane</keyword>
<evidence type="ECO:0000259" key="9">
    <source>
        <dbReference type="PROSITE" id="PS50850"/>
    </source>
</evidence>
<evidence type="ECO:0000256" key="7">
    <source>
        <dbReference type="SAM" id="MobiDB-lite"/>
    </source>
</evidence>
<dbReference type="EMBL" id="JAWSTH010000016">
    <property type="protein sequence ID" value="MDW5594407.1"/>
    <property type="molecule type" value="Genomic_DNA"/>
</dbReference>